<reference evidence="3 4" key="1">
    <citation type="journal article" date="2014" name="Genome Biol.">
        <title>Transcriptome and methylome profiling reveals relics of genome dominance in the mesopolyploid Brassica oleracea.</title>
        <authorList>
            <person name="Parkin I.A."/>
            <person name="Koh C."/>
            <person name="Tang H."/>
            <person name="Robinson S.J."/>
            <person name="Kagale S."/>
            <person name="Clarke W.E."/>
            <person name="Town C.D."/>
            <person name="Nixon J."/>
            <person name="Krishnakumar V."/>
            <person name="Bidwell S.L."/>
            <person name="Denoeud F."/>
            <person name="Belcram H."/>
            <person name="Links M.G."/>
            <person name="Just J."/>
            <person name="Clarke C."/>
            <person name="Bender T."/>
            <person name="Huebert T."/>
            <person name="Mason A.S."/>
            <person name="Pires J.C."/>
            <person name="Barker G."/>
            <person name="Moore J."/>
            <person name="Walley P.G."/>
            <person name="Manoli S."/>
            <person name="Batley J."/>
            <person name="Edwards D."/>
            <person name="Nelson M.N."/>
            <person name="Wang X."/>
            <person name="Paterson A.H."/>
            <person name="King G."/>
            <person name="Bancroft I."/>
            <person name="Chalhoub B."/>
            <person name="Sharpe A.G."/>
        </authorList>
    </citation>
    <scope>NUCLEOTIDE SEQUENCE</scope>
    <source>
        <strain evidence="3 4">cv. TO1000</strain>
    </source>
</reference>
<evidence type="ECO:0000256" key="2">
    <source>
        <dbReference type="SAM" id="Phobius"/>
    </source>
</evidence>
<evidence type="ECO:0000313" key="3">
    <source>
        <dbReference type="EnsemblPlants" id="Bo2g055180.1"/>
    </source>
</evidence>
<dbReference type="Proteomes" id="UP000032141">
    <property type="component" value="Chromosome C2"/>
</dbReference>
<evidence type="ECO:0000313" key="4">
    <source>
        <dbReference type="Proteomes" id="UP000032141"/>
    </source>
</evidence>
<feature type="transmembrane region" description="Helical" evidence="2">
    <location>
        <begin position="35"/>
        <end position="55"/>
    </location>
</feature>
<keyword evidence="2" id="KW-0812">Transmembrane</keyword>
<dbReference type="HOGENOM" id="CLU_1951763_0_0_1"/>
<keyword evidence="2" id="KW-1133">Transmembrane helix</keyword>
<feature type="region of interest" description="Disordered" evidence="1">
    <location>
        <begin position="1"/>
        <end position="20"/>
    </location>
</feature>
<evidence type="ECO:0000256" key="1">
    <source>
        <dbReference type="SAM" id="MobiDB-lite"/>
    </source>
</evidence>
<dbReference type="AlphaFoldDB" id="A0A0D3ANG3"/>
<reference evidence="3" key="2">
    <citation type="submission" date="2015-03" db="UniProtKB">
        <authorList>
            <consortium name="EnsemblPlants"/>
        </authorList>
    </citation>
    <scope>IDENTIFICATION</scope>
</reference>
<proteinExistence type="predicted"/>
<accession>A0A0D3ANG3</accession>
<dbReference type="Gramene" id="Bo2g055180.1">
    <property type="protein sequence ID" value="Bo2g055180.1"/>
    <property type="gene ID" value="Bo2g055180"/>
</dbReference>
<protein>
    <submittedName>
        <fullName evidence="3">Uncharacterized protein</fullName>
    </submittedName>
</protein>
<organism evidence="3 4">
    <name type="scientific">Brassica oleracea var. oleracea</name>
    <dbReference type="NCBI Taxonomy" id="109376"/>
    <lineage>
        <taxon>Eukaryota</taxon>
        <taxon>Viridiplantae</taxon>
        <taxon>Streptophyta</taxon>
        <taxon>Embryophyta</taxon>
        <taxon>Tracheophyta</taxon>
        <taxon>Spermatophyta</taxon>
        <taxon>Magnoliopsida</taxon>
        <taxon>eudicotyledons</taxon>
        <taxon>Gunneridae</taxon>
        <taxon>Pentapetalae</taxon>
        <taxon>rosids</taxon>
        <taxon>malvids</taxon>
        <taxon>Brassicales</taxon>
        <taxon>Brassicaceae</taxon>
        <taxon>Brassiceae</taxon>
        <taxon>Brassica</taxon>
    </lineage>
</organism>
<name>A0A0D3ANG3_BRAOL</name>
<keyword evidence="2" id="KW-0472">Membrane</keyword>
<sequence>MRQRMKEETTEKKCSESVRRGHGEEELRGVGASKISTVVLFGVFVFGCLKLLHFFDELKSFKVSKTLRVQSTTYVRLESKSSGLRVLIMSCKDFAEMIKFIEERMCNVQNYVKLRSGGEGRVRVGKERG</sequence>
<dbReference type="EnsemblPlants" id="Bo2g055180.1">
    <property type="protein sequence ID" value="Bo2g055180.1"/>
    <property type="gene ID" value="Bo2g055180"/>
</dbReference>
<keyword evidence="4" id="KW-1185">Reference proteome</keyword>